<dbReference type="InterPro" id="IPR016084">
    <property type="entry name" value="Haem_Oase-like_multi-hlx"/>
</dbReference>
<comment type="caution">
    <text evidence="4">The sequence shown here is derived from an EMBL/GenBank/DDBJ whole genome shotgun (WGS) entry which is preliminary data.</text>
</comment>
<dbReference type="GO" id="GO:0006772">
    <property type="term" value="P:thiamine metabolic process"/>
    <property type="evidence" value="ECO:0007669"/>
    <property type="project" value="UniProtKB-ARBA"/>
</dbReference>
<dbReference type="CDD" id="cd19358">
    <property type="entry name" value="TenA_E_Spr0628-like"/>
    <property type="match status" value="1"/>
</dbReference>
<dbReference type="PANTHER" id="PTHR43198">
    <property type="entry name" value="BIFUNCTIONAL TH2 PROTEIN"/>
    <property type="match status" value="1"/>
</dbReference>
<dbReference type="PIRSF" id="PIRSF003170">
    <property type="entry name" value="Pet18p"/>
    <property type="match status" value="1"/>
</dbReference>
<evidence type="ECO:0000256" key="2">
    <source>
        <dbReference type="PIRSR" id="PIRSR003170-2"/>
    </source>
</evidence>
<evidence type="ECO:0000256" key="1">
    <source>
        <dbReference type="PIRSR" id="PIRSR003170-1"/>
    </source>
</evidence>
<feature type="active site" description="Proton donor" evidence="1">
    <location>
        <position position="248"/>
    </location>
</feature>
<dbReference type="InterPro" id="IPR026285">
    <property type="entry name" value="TenA_E"/>
</dbReference>
<feature type="domain" description="Thiaminase-2/PQQC" evidence="3">
    <location>
        <begin position="58"/>
        <end position="257"/>
    </location>
</feature>
<evidence type="ECO:0000259" key="3">
    <source>
        <dbReference type="Pfam" id="PF03070"/>
    </source>
</evidence>
<dbReference type="SUPFAM" id="SSF48613">
    <property type="entry name" value="Heme oxygenase-like"/>
    <property type="match status" value="1"/>
</dbReference>
<evidence type="ECO:0000313" key="4">
    <source>
        <dbReference type="EMBL" id="GCF00611.1"/>
    </source>
</evidence>
<feature type="binding site" evidence="2">
    <location>
        <position position="186"/>
    </location>
    <ligand>
        <name>substrate</name>
    </ligand>
</feature>
<dbReference type="GO" id="GO:0005829">
    <property type="term" value="C:cytosol"/>
    <property type="evidence" value="ECO:0007669"/>
    <property type="project" value="TreeGrafter"/>
</dbReference>
<dbReference type="Gene3D" id="1.20.910.10">
    <property type="entry name" value="Heme oxygenase-like"/>
    <property type="match status" value="1"/>
</dbReference>
<evidence type="ECO:0000313" key="5">
    <source>
        <dbReference type="Proteomes" id="UP000301737"/>
    </source>
</evidence>
<dbReference type="PANTHER" id="PTHR43198:SF2">
    <property type="entry name" value="SI:CH1073-67J19.1-RELATED"/>
    <property type="match status" value="1"/>
</dbReference>
<dbReference type="InterPro" id="IPR004305">
    <property type="entry name" value="Thiaminase-2/PQQC"/>
</dbReference>
<proteinExistence type="predicted"/>
<gene>
    <name evidence="4" type="ORF">ZYGM_000897</name>
</gene>
<dbReference type="OrthoDB" id="37730at2759"/>
<dbReference type="EMBL" id="BIMX01000020">
    <property type="protein sequence ID" value="GCF00611.1"/>
    <property type="molecule type" value="Genomic_DNA"/>
</dbReference>
<organism evidence="4 5">
    <name type="scientific">Zygosaccharomyces mellis</name>
    <dbReference type="NCBI Taxonomy" id="42258"/>
    <lineage>
        <taxon>Eukaryota</taxon>
        <taxon>Fungi</taxon>
        <taxon>Dikarya</taxon>
        <taxon>Ascomycota</taxon>
        <taxon>Saccharomycotina</taxon>
        <taxon>Saccharomycetes</taxon>
        <taxon>Saccharomycetales</taxon>
        <taxon>Saccharomycetaceae</taxon>
        <taxon>Zygosaccharomyces</taxon>
    </lineage>
</organism>
<sequence>MTVSKSFQTVNAANITVEKNDIKTRNTSTFCTFTPLFVQLQTALIMTTTDSLLAKYADLFQKTTTHQLTKELCQGTLADRTLFIYLAQDLQFFEEGLRLMCKISSLAPAPESLLVLARKIGFFASDENGYFRDALKLLEPQVDETSMHWLKNRLPQVESYVGQLISMTRESNWKYPQLITYLWCAEIVYWKWAHHLPKSSNLHWKYQTWIDLHDGQHFQEWCDFLRDEVNQFPLKEVEPTFEKFLKLEYEFFESCYNA</sequence>
<dbReference type="Pfam" id="PF03070">
    <property type="entry name" value="TENA_THI-4"/>
    <property type="match status" value="1"/>
</dbReference>
<feature type="binding site" evidence="2">
    <location>
        <position position="89"/>
    </location>
    <ligand>
        <name>substrate</name>
    </ligand>
</feature>
<reference evidence="4 5" key="1">
    <citation type="submission" date="2019-01" db="EMBL/GenBank/DDBJ databases">
        <title>Draft Genome Sequencing of Zygosaccharomyces mellis Ca-7.</title>
        <authorList>
            <person name="Shiwa Y."/>
            <person name="Kanesaki Y."/>
            <person name="Ishige T."/>
            <person name="Mura K."/>
            <person name="Hori T."/>
            <person name="Tamura T."/>
        </authorList>
    </citation>
    <scope>NUCLEOTIDE SEQUENCE [LARGE SCALE GENOMIC DNA]</scope>
    <source>
        <strain evidence="4 5">Ca-7</strain>
    </source>
</reference>
<keyword evidence="5" id="KW-1185">Reference proteome</keyword>
<dbReference type="InterPro" id="IPR050967">
    <property type="entry name" value="Thiamine_Salvage_TenA"/>
</dbReference>
<feature type="binding site" evidence="2">
    <location>
        <position position="127"/>
    </location>
    <ligand>
        <name>substrate</name>
    </ligand>
</feature>
<dbReference type="Proteomes" id="UP000301737">
    <property type="component" value="Unassembled WGS sequence"/>
</dbReference>
<protein>
    <recommendedName>
        <fullName evidence="3">Thiaminase-2/PQQC domain-containing protein</fullName>
    </recommendedName>
</protein>
<name>A0A4C2E8M5_9SACH</name>
<accession>A0A4C2E8M5</accession>
<dbReference type="AlphaFoldDB" id="A0A4C2E8M5"/>